<dbReference type="InterPro" id="IPR052163">
    <property type="entry name" value="DGC-Regulatory_Protein"/>
</dbReference>
<dbReference type="EMBL" id="SHNN01000002">
    <property type="protein sequence ID" value="MCX2981649.1"/>
    <property type="molecule type" value="Genomic_DNA"/>
</dbReference>
<evidence type="ECO:0000313" key="3">
    <source>
        <dbReference type="EMBL" id="MCX2981649.1"/>
    </source>
</evidence>
<dbReference type="SMART" id="SM00267">
    <property type="entry name" value="GGDEF"/>
    <property type="match status" value="1"/>
</dbReference>
<feature type="transmembrane region" description="Helical" evidence="1">
    <location>
        <begin position="186"/>
        <end position="212"/>
    </location>
</feature>
<feature type="domain" description="GGDEF" evidence="2">
    <location>
        <begin position="262"/>
        <end position="390"/>
    </location>
</feature>
<dbReference type="PANTHER" id="PTHR46663:SF2">
    <property type="entry name" value="GGDEF DOMAIN-CONTAINING PROTEIN"/>
    <property type="match status" value="1"/>
</dbReference>
<dbReference type="RefSeq" id="WP_279245647.1">
    <property type="nucleotide sequence ID" value="NZ_SHNN01000002.1"/>
</dbReference>
<feature type="transmembrane region" description="Helical" evidence="1">
    <location>
        <begin position="132"/>
        <end position="149"/>
    </location>
</feature>
<keyword evidence="1" id="KW-0812">Transmembrane</keyword>
<dbReference type="PANTHER" id="PTHR46663">
    <property type="entry name" value="DIGUANYLATE CYCLASE DGCT-RELATED"/>
    <property type="match status" value="1"/>
</dbReference>
<evidence type="ECO:0000259" key="2">
    <source>
        <dbReference type="PROSITE" id="PS50887"/>
    </source>
</evidence>
<organism evidence="3 4">
    <name type="scientific">Candidatus Litorirhabdus singularis</name>
    <dbReference type="NCBI Taxonomy" id="2518993"/>
    <lineage>
        <taxon>Bacteria</taxon>
        <taxon>Pseudomonadati</taxon>
        <taxon>Pseudomonadota</taxon>
        <taxon>Gammaproteobacteria</taxon>
        <taxon>Cellvibrionales</taxon>
        <taxon>Halieaceae</taxon>
        <taxon>Candidatus Litorirhabdus</taxon>
    </lineage>
</organism>
<reference evidence="3" key="1">
    <citation type="submission" date="2019-02" db="EMBL/GenBank/DDBJ databases">
        <authorList>
            <person name="Li S.-H."/>
        </authorList>
    </citation>
    <scope>NUCLEOTIDE SEQUENCE</scope>
    <source>
        <strain evidence="3">IMCC14734</strain>
    </source>
</reference>
<feature type="transmembrane region" description="Helical" evidence="1">
    <location>
        <begin position="84"/>
        <end position="101"/>
    </location>
</feature>
<keyword evidence="4" id="KW-1185">Reference proteome</keyword>
<keyword evidence="1" id="KW-0472">Membrane</keyword>
<keyword evidence="1" id="KW-1133">Transmembrane helix</keyword>
<sequence length="390" mass="42909">MADFRPDLILPLNASAEAGEASPARRLEGLLTNPHDLHIESLEQHRDRLLVQVLFTLLLNVIALLAIFYLIIPTTGDGRLFGSYLLSGVLAMVVSVRLLFMLTGARDLCANILLAALGSLLFGSSFYLGGVLSPTVIFMLVLPVLAATLMKRRWAYIWTCLVILAWLTLVTLEFRGHSMTALTFEANIAIVQTISLMGTLLIIIGVLMSYLVSNKRLHRSMQLSAQHLDHLASHDELTTIPNRRSFFEEAERALVRAQRQDSVFGLLIIDLNNFKQINDNHGHAVGDEILRNMAGRMRAGFRQSDFIARLGGDEFAVILGAVDHRSGMEQAIERFLQVPCDGVKSGDANLDYDCAIGGALYPAQGDSILDLYEAADANMYAAKNTQPEDG</sequence>
<dbReference type="Pfam" id="PF00990">
    <property type="entry name" value="GGDEF"/>
    <property type="match status" value="1"/>
</dbReference>
<gene>
    <name evidence="3" type="ORF">EYC98_12325</name>
</gene>
<dbReference type="InterPro" id="IPR000160">
    <property type="entry name" value="GGDEF_dom"/>
</dbReference>
<dbReference type="CDD" id="cd01949">
    <property type="entry name" value="GGDEF"/>
    <property type="match status" value="1"/>
</dbReference>
<dbReference type="Gene3D" id="3.30.70.270">
    <property type="match status" value="1"/>
</dbReference>
<dbReference type="Proteomes" id="UP001143362">
    <property type="component" value="Unassembled WGS sequence"/>
</dbReference>
<feature type="transmembrane region" description="Helical" evidence="1">
    <location>
        <begin position="156"/>
        <end position="174"/>
    </location>
</feature>
<dbReference type="InterPro" id="IPR029787">
    <property type="entry name" value="Nucleotide_cyclase"/>
</dbReference>
<name>A0ABT3TI22_9GAMM</name>
<comment type="caution">
    <text evidence="3">The sequence shown here is derived from an EMBL/GenBank/DDBJ whole genome shotgun (WGS) entry which is preliminary data.</text>
</comment>
<proteinExistence type="predicted"/>
<dbReference type="NCBIfam" id="TIGR00254">
    <property type="entry name" value="GGDEF"/>
    <property type="match status" value="1"/>
</dbReference>
<dbReference type="PROSITE" id="PS50887">
    <property type="entry name" value="GGDEF"/>
    <property type="match status" value="1"/>
</dbReference>
<dbReference type="InterPro" id="IPR043128">
    <property type="entry name" value="Rev_trsase/Diguanyl_cyclase"/>
</dbReference>
<evidence type="ECO:0000313" key="4">
    <source>
        <dbReference type="Proteomes" id="UP001143362"/>
    </source>
</evidence>
<evidence type="ECO:0000256" key="1">
    <source>
        <dbReference type="SAM" id="Phobius"/>
    </source>
</evidence>
<protein>
    <submittedName>
        <fullName evidence="3">GGDEF domain-containing protein</fullName>
    </submittedName>
</protein>
<accession>A0ABT3TI22</accession>
<dbReference type="SUPFAM" id="SSF55073">
    <property type="entry name" value="Nucleotide cyclase"/>
    <property type="match status" value="1"/>
</dbReference>
<feature type="transmembrane region" description="Helical" evidence="1">
    <location>
        <begin position="49"/>
        <end position="72"/>
    </location>
</feature>